<proteinExistence type="inferred from homology"/>
<dbReference type="PANTHER" id="PTHR46317:SF1">
    <property type="entry name" value="HYDROLASE, TATD FAMILY"/>
    <property type="match status" value="1"/>
</dbReference>
<comment type="similarity">
    <text evidence="1">Belongs to the metallo-dependent hydrolases superfamily. TatD-type hydrolase family.</text>
</comment>
<organism evidence="4 5">
    <name type="scientific">Paenibacillus sepulcri</name>
    <dbReference type="NCBI Taxonomy" id="359917"/>
    <lineage>
        <taxon>Bacteria</taxon>
        <taxon>Bacillati</taxon>
        <taxon>Bacillota</taxon>
        <taxon>Bacilli</taxon>
        <taxon>Bacillales</taxon>
        <taxon>Paenibacillaceae</taxon>
        <taxon>Paenibacillus</taxon>
    </lineage>
</organism>
<evidence type="ECO:0000313" key="5">
    <source>
        <dbReference type="Proteomes" id="UP001519887"/>
    </source>
</evidence>
<keyword evidence="3 4" id="KW-0378">Hydrolase</keyword>
<dbReference type="GO" id="GO:0016787">
    <property type="term" value="F:hydrolase activity"/>
    <property type="evidence" value="ECO:0007669"/>
    <property type="project" value="UniProtKB-KW"/>
</dbReference>
<sequence>MNEGSYIDAHLHVDLYAPEERESLLNGAFHNGIAAVVAVSMHLDSCKINREIAARHPGRVIPAYGFHPEQHLPGEGQLQELVQWIRERHQAEEVFAIGEVGLPYYSRMEAREAGVDFDESPYLLALDQFAALAAELDRPVVLHAVYEDGDKACDILEKHGVRRAHFHWFKGSEATLERMRAAGYFLSVTPDVLYEEEIRQMVSAYPIELMMTETDGPWPFEGPFAGQITKPAMVRDVAMAIASLKDLPAGEAASILLHNARDFYS</sequence>
<dbReference type="PANTHER" id="PTHR46317">
    <property type="entry name" value="HYDROLASE OF PHP SUPERFAMILY-RELATED PROTEIN"/>
    <property type="match status" value="1"/>
</dbReference>
<dbReference type="SUPFAM" id="SSF51556">
    <property type="entry name" value="Metallo-dependent hydrolases"/>
    <property type="match status" value="1"/>
</dbReference>
<gene>
    <name evidence="4" type="ORF">K0U00_33695</name>
</gene>
<dbReference type="InterPro" id="IPR018228">
    <property type="entry name" value="DNase_TatD-rel_CS"/>
</dbReference>
<name>A0ABS7CDL1_9BACL</name>
<evidence type="ECO:0000256" key="3">
    <source>
        <dbReference type="ARBA" id="ARBA00022801"/>
    </source>
</evidence>
<dbReference type="Gene3D" id="3.20.20.140">
    <property type="entry name" value="Metal-dependent hydrolases"/>
    <property type="match status" value="1"/>
</dbReference>
<protein>
    <submittedName>
        <fullName evidence="4">TatD family hydrolase</fullName>
    </submittedName>
</protein>
<keyword evidence="2" id="KW-0479">Metal-binding</keyword>
<dbReference type="InterPro" id="IPR001130">
    <property type="entry name" value="TatD-like"/>
</dbReference>
<accession>A0ABS7CDL1</accession>
<dbReference type="PIRSF" id="PIRSF005902">
    <property type="entry name" value="DNase_TatD"/>
    <property type="match status" value="1"/>
</dbReference>
<dbReference type="PROSITE" id="PS01137">
    <property type="entry name" value="TATD_1"/>
    <property type="match status" value="1"/>
</dbReference>
<dbReference type="Pfam" id="PF01026">
    <property type="entry name" value="TatD_DNase"/>
    <property type="match status" value="1"/>
</dbReference>
<dbReference type="EMBL" id="JAHZIK010001443">
    <property type="protein sequence ID" value="MBW7459015.1"/>
    <property type="molecule type" value="Genomic_DNA"/>
</dbReference>
<evidence type="ECO:0000313" key="4">
    <source>
        <dbReference type="EMBL" id="MBW7459015.1"/>
    </source>
</evidence>
<reference evidence="4 5" key="1">
    <citation type="submission" date="2021-07" db="EMBL/GenBank/DDBJ databases">
        <title>Paenibacillus radiodurans sp. nov., isolated from the southeastern edge of Tengger Desert.</title>
        <authorList>
            <person name="Zhang G."/>
        </authorList>
    </citation>
    <scope>NUCLEOTIDE SEQUENCE [LARGE SCALE GENOMIC DNA]</scope>
    <source>
        <strain evidence="4 5">CCM 7311</strain>
    </source>
</reference>
<dbReference type="InterPro" id="IPR032466">
    <property type="entry name" value="Metal_Hydrolase"/>
</dbReference>
<keyword evidence="5" id="KW-1185">Reference proteome</keyword>
<evidence type="ECO:0000256" key="1">
    <source>
        <dbReference type="ARBA" id="ARBA00009275"/>
    </source>
</evidence>
<dbReference type="Proteomes" id="UP001519887">
    <property type="component" value="Unassembled WGS sequence"/>
</dbReference>
<evidence type="ECO:0000256" key="2">
    <source>
        <dbReference type="ARBA" id="ARBA00022723"/>
    </source>
</evidence>
<comment type="caution">
    <text evidence="4">The sequence shown here is derived from an EMBL/GenBank/DDBJ whole genome shotgun (WGS) entry which is preliminary data.</text>
</comment>